<protein>
    <submittedName>
        <fullName evidence="2">Uncharacterized protein</fullName>
    </submittedName>
</protein>
<gene>
    <name evidence="2" type="ORF">LVJ94_04145</name>
</gene>
<accession>A0ABZ2LB61</accession>
<evidence type="ECO:0000313" key="2">
    <source>
        <dbReference type="EMBL" id="WXB06435.1"/>
    </source>
</evidence>
<organism evidence="2 3">
    <name type="scientific">Pendulispora rubella</name>
    <dbReference type="NCBI Taxonomy" id="2741070"/>
    <lineage>
        <taxon>Bacteria</taxon>
        <taxon>Pseudomonadati</taxon>
        <taxon>Myxococcota</taxon>
        <taxon>Myxococcia</taxon>
        <taxon>Myxococcales</taxon>
        <taxon>Sorangiineae</taxon>
        <taxon>Pendulisporaceae</taxon>
        <taxon>Pendulispora</taxon>
    </lineage>
</organism>
<evidence type="ECO:0000256" key="1">
    <source>
        <dbReference type="SAM" id="SignalP"/>
    </source>
</evidence>
<dbReference type="RefSeq" id="WP_394836082.1">
    <property type="nucleotide sequence ID" value="NZ_CP089929.1"/>
</dbReference>
<reference evidence="2" key="1">
    <citation type="submission" date="2021-12" db="EMBL/GenBank/DDBJ databases">
        <title>Discovery of the Pendulisporaceae a myxobacterial family with distinct sporulation behavior and unique specialized metabolism.</title>
        <authorList>
            <person name="Garcia R."/>
            <person name="Popoff A."/>
            <person name="Bader C.D."/>
            <person name="Loehr J."/>
            <person name="Walesch S."/>
            <person name="Walt C."/>
            <person name="Boldt J."/>
            <person name="Bunk B."/>
            <person name="Haeckl F.J.F.P.J."/>
            <person name="Gunesch A.P."/>
            <person name="Birkelbach J."/>
            <person name="Nuebel U."/>
            <person name="Pietschmann T."/>
            <person name="Bach T."/>
            <person name="Mueller R."/>
        </authorList>
    </citation>
    <scope>NUCLEOTIDE SEQUENCE</scope>
    <source>
        <strain evidence="2">MSr11367</strain>
    </source>
</reference>
<proteinExistence type="predicted"/>
<dbReference type="Proteomes" id="UP001374803">
    <property type="component" value="Chromosome"/>
</dbReference>
<sequence>MRAAFAFGILVARLLAASPSHADVVDIAKLPTGAGRAPAFRVQGTFTNLEDNSGRTFRAPPDGTCFVSFVDRHHFGRSQWLAESDIAFRSTEVYLMHGDPDASEAFGVERLVRTREGSKFERALVLFGPKTAPGVTIQRAVSIPLVEILHDARGLLVLGYRTATAVHVVVRSRPKATITQFDENGVRLESGSQGACTVSDIRLPLRDNGAFAQMHASLDVPHEKAPVAFVLNASVTQSSRDPSPVLSLAVRYSKSR</sequence>
<feature type="chain" id="PRO_5046882280" evidence="1">
    <location>
        <begin position="23"/>
        <end position="256"/>
    </location>
</feature>
<dbReference type="EMBL" id="CP089983">
    <property type="protein sequence ID" value="WXB06435.1"/>
    <property type="molecule type" value="Genomic_DNA"/>
</dbReference>
<name>A0ABZ2LB61_9BACT</name>
<feature type="signal peptide" evidence="1">
    <location>
        <begin position="1"/>
        <end position="22"/>
    </location>
</feature>
<evidence type="ECO:0000313" key="3">
    <source>
        <dbReference type="Proteomes" id="UP001374803"/>
    </source>
</evidence>
<keyword evidence="3" id="KW-1185">Reference proteome</keyword>
<keyword evidence="1" id="KW-0732">Signal</keyword>